<protein>
    <recommendedName>
        <fullName evidence="2">Replication factor Mcm10 C-terminal domain-containing protein</fullName>
    </recommendedName>
</protein>
<dbReference type="Pfam" id="PF24863">
    <property type="entry name" value="zf-CCCH_Mcm10"/>
    <property type="match status" value="1"/>
</dbReference>
<feature type="region of interest" description="Disordered" evidence="1">
    <location>
        <begin position="1"/>
        <end position="64"/>
    </location>
</feature>
<feature type="domain" description="Replication factor Mcm10 C-terminal" evidence="2">
    <location>
        <begin position="1"/>
        <end position="210"/>
    </location>
</feature>
<feature type="compositionally biased region" description="Basic and acidic residues" evidence="1">
    <location>
        <begin position="40"/>
        <end position="55"/>
    </location>
</feature>
<comment type="caution">
    <text evidence="3">The sequence shown here is derived from an EMBL/GenBank/DDBJ whole genome shotgun (WGS) entry which is preliminary data.</text>
</comment>
<proteinExistence type="predicted"/>
<accession>A0ABD2LW88</accession>
<dbReference type="InterPro" id="IPR056791">
    <property type="entry name" value="Znf_Mcm10_C"/>
</dbReference>
<feature type="compositionally biased region" description="Polar residues" evidence="1">
    <location>
        <begin position="1"/>
        <end position="14"/>
    </location>
</feature>
<dbReference type="SMART" id="SM01280">
    <property type="entry name" value="Mcm10"/>
    <property type="match status" value="1"/>
</dbReference>
<evidence type="ECO:0000313" key="3">
    <source>
        <dbReference type="EMBL" id="KAL3118524.1"/>
    </source>
</evidence>
<feature type="compositionally biased region" description="Basic and acidic residues" evidence="1">
    <location>
        <begin position="16"/>
        <end position="28"/>
    </location>
</feature>
<evidence type="ECO:0000259" key="2">
    <source>
        <dbReference type="SMART" id="SM01280"/>
    </source>
</evidence>
<sequence>MESMENTQAQNVDQLTAKERAKIKRAAEILKNAPAKRHKPNDSKAQKENGSKSDDGETNFGGSFSDEQIRTLLEKKSNHDKEAKRAELDQQNIYFDRCQIEEQIETNATSLMELKNCKVVTCSICAYTSRHQSVYCKTSGHEVKRHFADKRFFKCKKCQQRTFCYDRMPTKACISCGAKEFCRVAMKDERKVLTERERLKLKEEEKNFSSLKA</sequence>
<dbReference type="Proteomes" id="UP001620626">
    <property type="component" value="Unassembled WGS sequence"/>
</dbReference>
<evidence type="ECO:0000256" key="1">
    <source>
        <dbReference type="SAM" id="MobiDB-lite"/>
    </source>
</evidence>
<dbReference type="Pfam" id="PF09332">
    <property type="entry name" value="Mcm10"/>
    <property type="match status" value="1"/>
</dbReference>
<reference evidence="3 4" key="1">
    <citation type="submission" date="2024-10" db="EMBL/GenBank/DDBJ databases">
        <authorList>
            <person name="Kim D."/>
        </authorList>
    </citation>
    <scope>NUCLEOTIDE SEQUENCE [LARGE SCALE GENOMIC DNA]</scope>
    <source>
        <strain evidence="3">BH-2024</strain>
    </source>
</reference>
<dbReference type="EMBL" id="JBICBT010000275">
    <property type="protein sequence ID" value="KAL3118524.1"/>
    <property type="molecule type" value="Genomic_DNA"/>
</dbReference>
<evidence type="ECO:0000313" key="4">
    <source>
        <dbReference type="Proteomes" id="UP001620626"/>
    </source>
</evidence>
<gene>
    <name evidence="3" type="ORF">niasHT_000289</name>
</gene>
<organism evidence="3 4">
    <name type="scientific">Heterodera trifolii</name>
    <dbReference type="NCBI Taxonomy" id="157864"/>
    <lineage>
        <taxon>Eukaryota</taxon>
        <taxon>Metazoa</taxon>
        <taxon>Ecdysozoa</taxon>
        <taxon>Nematoda</taxon>
        <taxon>Chromadorea</taxon>
        <taxon>Rhabditida</taxon>
        <taxon>Tylenchina</taxon>
        <taxon>Tylenchomorpha</taxon>
        <taxon>Tylenchoidea</taxon>
        <taxon>Heteroderidae</taxon>
        <taxon>Heteroderinae</taxon>
        <taxon>Heterodera</taxon>
    </lineage>
</organism>
<name>A0ABD2LW88_9BILA</name>
<dbReference type="AlphaFoldDB" id="A0ABD2LW88"/>
<dbReference type="InterPro" id="IPR015411">
    <property type="entry name" value="Rep_factor_Mcm10_C"/>
</dbReference>
<dbReference type="InterPro" id="IPR040184">
    <property type="entry name" value="Mcm10"/>
</dbReference>
<keyword evidence="4" id="KW-1185">Reference proteome</keyword>
<dbReference type="PANTHER" id="PTHR13454">
    <property type="entry name" value="PROTEIN MCM10 HOMOLOG"/>
    <property type="match status" value="1"/>
</dbReference>
<dbReference type="PANTHER" id="PTHR13454:SF11">
    <property type="entry name" value="PROTEIN MCM10 HOMOLOG"/>
    <property type="match status" value="1"/>
</dbReference>